<comment type="caution">
    <text evidence="2">The sequence shown here is derived from an EMBL/GenBank/DDBJ whole genome shotgun (WGS) entry which is preliminary data.</text>
</comment>
<evidence type="ECO:0000313" key="2">
    <source>
        <dbReference type="EMBL" id="RYP08022.1"/>
    </source>
</evidence>
<gene>
    <name evidence="2" type="ORF">DL764_002168</name>
</gene>
<dbReference type="AlphaFoldDB" id="A0A4Q4TNC6"/>
<feature type="region of interest" description="Disordered" evidence="1">
    <location>
        <begin position="369"/>
        <end position="393"/>
    </location>
</feature>
<organism evidence="2 3">
    <name type="scientific">Monosporascus ibericus</name>
    <dbReference type="NCBI Taxonomy" id="155417"/>
    <lineage>
        <taxon>Eukaryota</taxon>
        <taxon>Fungi</taxon>
        <taxon>Dikarya</taxon>
        <taxon>Ascomycota</taxon>
        <taxon>Pezizomycotina</taxon>
        <taxon>Sordariomycetes</taxon>
        <taxon>Xylariomycetidae</taxon>
        <taxon>Xylariales</taxon>
        <taxon>Xylariales incertae sedis</taxon>
        <taxon>Monosporascus</taxon>
    </lineage>
</organism>
<feature type="region of interest" description="Disordered" evidence="1">
    <location>
        <begin position="65"/>
        <end position="90"/>
    </location>
</feature>
<dbReference type="EMBL" id="QJNU01000075">
    <property type="protein sequence ID" value="RYP08022.1"/>
    <property type="molecule type" value="Genomic_DNA"/>
</dbReference>
<protein>
    <submittedName>
        <fullName evidence="2">Uncharacterized protein</fullName>
    </submittedName>
</protein>
<evidence type="ECO:0000313" key="3">
    <source>
        <dbReference type="Proteomes" id="UP000293360"/>
    </source>
</evidence>
<dbReference type="Proteomes" id="UP000293360">
    <property type="component" value="Unassembled WGS sequence"/>
</dbReference>
<sequence>MSLGKEPLLETAQQNAEKTEDSDGLSGLSHERTGNSYIPQTTYDEDLLDEFADMDEHCLVEKAAVVDAKDSKKQELDDEPPALPERSTLRASRLLDNLKLNSIESARQSLNTSTSHDIYLSSEEDASSTTDDLSDYDFESECDSEPQSNSNSDESTESSVRRRSREVTARAVSVIFVGRPSIVDLSSNRVSSFLEDSTSKPQEAILEKQQSIDVESLERPSLPPRQDSLPSAKLRKQKPAFLDTDPFASGNYSIDAATQQQDEPVVRTPRTPTAVLQRFQKSLSLVRKRSRHNLRAGISSENLNGRPASVSTSNLLEIDTSSVPAMDPKALEPQSATTMSPYSPLLYNKIARSATGESGSSIAALPAASGAVPPAIPPANPATSRKSLLGGLNLGRRRSIRVKSLAFP</sequence>
<proteinExistence type="predicted"/>
<feature type="compositionally biased region" description="Acidic residues" evidence="1">
    <location>
        <begin position="122"/>
        <end position="144"/>
    </location>
</feature>
<dbReference type="OrthoDB" id="4838114at2759"/>
<evidence type="ECO:0000256" key="1">
    <source>
        <dbReference type="SAM" id="MobiDB-lite"/>
    </source>
</evidence>
<feature type="region of interest" description="Disordered" evidence="1">
    <location>
        <begin position="211"/>
        <end position="239"/>
    </location>
</feature>
<accession>A0A4Q4TNC6</accession>
<reference evidence="2 3" key="1">
    <citation type="submission" date="2018-06" db="EMBL/GenBank/DDBJ databases">
        <title>Complete Genomes of Monosporascus.</title>
        <authorList>
            <person name="Robinson A.J."/>
            <person name="Natvig D.O."/>
        </authorList>
    </citation>
    <scope>NUCLEOTIDE SEQUENCE [LARGE SCALE GENOMIC DNA]</scope>
    <source>
        <strain evidence="2 3">CBS 110550</strain>
    </source>
</reference>
<name>A0A4Q4TNC6_9PEZI</name>
<keyword evidence="3" id="KW-1185">Reference proteome</keyword>
<feature type="region of interest" description="Disordered" evidence="1">
    <location>
        <begin position="109"/>
        <end position="164"/>
    </location>
</feature>
<feature type="region of interest" description="Disordered" evidence="1">
    <location>
        <begin position="1"/>
        <end position="41"/>
    </location>
</feature>
<feature type="compositionally biased region" description="Low complexity" evidence="1">
    <location>
        <begin position="381"/>
        <end position="391"/>
    </location>
</feature>
<dbReference type="STRING" id="155417.A0A4Q4TNC6"/>